<dbReference type="GO" id="GO:0003677">
    <property type="term" value="F:DNA binding"/>
    <property type="evidence" value="ECO:0007669"/>
    <property type="project" value="InterPro"/>
</dbReference>
<evidence type="ECO:0000313" key="2">
    <source>
        <dbReference type="EMBL" id="HJA07589.1"/>
    </source>
</evidence>
<dbReference type="InterPro" id="IPR006935">
    <property type="entry name" value="Helicase/UvrB_N"/>
</dbReference>
<dbReference type="InterPro" id="IPR050742">
    <property type="entry name" value="Helicase_Restrict-Modif_Enz"/>
</dbReference>
<name>A0A9D2KJ68_9BACT</name>
<comment type="caution">
    <text evidence="2">The sequence shown here is derived from an EMBL/GenBank/DDBJ whole genome shotgun (WGS) entry which is preliminary data.</text>
</comment>
<dbReference type="PANTHER" id="PTHR47396">
    <property type="entry name" value="TYPE I RESTRICTION ENZYME ECOKI R PROTEIN"/>
    <property type="match status" value="1"/>
</dbReference>
<dbReference type="InterPro" id="IPR027417">
    <property type="entry name" value="P-loop_NTPase"/>
</dbReference>
<dbReference type="AlphaFoldDB" id="A0A9D2KJ68"/>
<gene>
    <name evidence="2" type="ORF">H9962_00140</name>
</gene>
<feature type="domain" description="Helicase ATP-binding" evidence="1">
    <location>
        <begin position="1"/>
        <end position="274"/>
    </location>
</feature>
<keyword evidence="2" id="KW-0067">ATP-binding</keyword>
<dbReference type="InterPro" id="IPR014001">
    <property type="entry name" value="Helicase_ATP-bd"/>
</dbReference>
<dbReference type="Gene3D" id="3.40.50.300">
    <property type="entry name" value="P-loop containing nucleotide triphosphate hydrolases"/>
    <property type="match status" value="2"/>
</dbReference>
<reference evidence="2" key="2">
    <citation type="submission" date="2021-04" db="EMBL/GenBank/DDBJ databases">
        <authorList>
            <person name="Gilroy R."/>
        </authorList>
    </citation>
    <scope>NUCLEOTIDE SEQUENCE</scope>
    <source>
        <strain evidence="2">CHK186-16707</strain>
    </source>
</reference>
<dbReference type="Pfam" id="PF04851">
    <property type="entry name" value="ResIII"/>
    <property type="match status" value="1"/>
</dbReference>
<dbReference type="PANTHER" id="PTHR47396:SF1">
    <property type="entry name" value="ATP-DEPENDENT HELICASE IRC3-RELATED"/>
    <property type="match status" value="1"/>
</dbReference>
<dbReference type="GO" id="GO:0004386">
    <property type="term" value="F:helicase activity"/>
    <property type="evidence" value="ECO:0007669"/>
    <property type="project" value="UniProtKB-KW"/>
</dbReference>
<dbReference type="SMART" id="SM00487">
    <property type="entry name" value="DEXDc"/>
    <property type="match status" value="1"/>
</dbReference>
<dbReference type="GO" id="GO:0005524">
    <property type="term" value="F:ATP binding"/>
    <property type="evidence" value="ECO:0007669"/>
    <property type="project" value="InterPro"/>
</dbReference>
<dbReference type="GO" id="GO:0016787">
    <property type="term" value="F:hydrolase activity"/>
    <property type="evidence" value="ECO:0007669"/>
    <property type="project" value="InterPro"/>
</dbReference>
<protein>
    <submittedName>
        <fullName evidence="2">DEAD/DEAH box helicase family protein</fullName>
    </submittedName>
</protein>
<dbReference type="Proteomes" id="UP000824225">
    <property type="component" value="Unassembled WGS sequence"/>
</dbReference>
<keyword evidence="2" id="KW-0547">Nucleotide-binding</keyword>
<organism evidence="2 3">
    <name type="scientific">Candidatus Mailhella merdigallinarum</name>
    <dbReference type="NCBI Taxonomy" id="2838658"/>
    <lineage>
        <taxon>Bacteria</taxon>
        <taxon>Pseudomonadati</taxon>
        <taxon>Thermodesulfobacteriota</taxon>
        <taxon>Desulfovibrionia</taxon>
        <taxon>Desulfovibrionales</taxon>
        <taxon>Desulfovibrionaceae</taxon>
        <taxon>Mailhella</taxon>
    </lineage>
</organism>
<keyword evidence="2" id="KW-0378">Hydrolase</keyword>
<reference evidence="2" key="1">
    <citation type="journal article" date="2021" name="PeerJ">
        <title>Extensive microbial diversity within the chicken gut microbiome revealed by metagenomics and culture.</title>
        <authorList>
            <person name="Gilroy R."/>
            <person name="Ravi A."/>
            <person name="Getino M."/>
            <person name="Pursley I."/>
            <person name="Horton D.L."/>
            <person name="Alikhan N.F."/>
            <person name="Baker D."/>
            <person name="Gharbi K."/>
            <person name="Hall N."/>
            <person name="Watson M."/>
            <person name="Adriaenssens E.M."/>
            <person name="Foster-Nyarko E."/>
            <person name="Jarju S."/>
            <person name="Secka A."/>
            <person name="Antonio M."/>
            <person name="Oren A."/>
            <person name="Chaudhuri R.R."/>
            <person name="La Ragione R."/>
            <person name="Hildebrand F."/>
            <person name="Pallen M.J."/>
        </authorList>
    </citation>
    <scope>NUCLEOTIDE SEQUENCE</scope>
    <source>
        <strain evidence="2">CHK186-16707</strain>
    </source>
</reference>
<keyword evidence="2" id="KW-0347">Helicase</keyword>
<dbReference type="SUPFAM" id="SSF52540">
    <property type="entry name" value="P-loop containing nucleoside triphosphate hydrolases"/>
    <property type="match status" value="2"/>
</dbReference>
<accession>A0A9D2KJ68</accession>
<evidence type="ECO:0000259" key="1">
    <source>
        <dbReference type="SMART" id="SM00487"/>
    </source>
</evidence>
<evidence type="ECO:0000313" key="3">
    <source>
        <dbReference type="Proteomes" id="UP000824225"/>
    </source>
</evidence>
<dbReference type="EMBL" id="DXAN01000001">
    <property type="protein sequence ID" value="HJA07589.1"/>
    <property type="molecule type" value="Genomic_DNA"/>
</dbReference>
<sequence length="881" mass="99636">MFELKEYQKETLSVLREYLEEAALRGPKAAFGKVTAKHPSDVRPSVYHTRWNMDDVPYVCLRLPTGGGKTLLAAHSVGVAADACLHREYPFVLWLVPTNTIRRQTVQALRNPSHPCREALSAAFGMQGVTVFDVEDINNIRPADIFGTTCIVVSTMQTFRVEESNKDARKIYGHNENFEQHFQRLSGTDSDLDRGEDGRVLYSFVNMAHQLRPLVLVDEAHKMISQLSGEVMRRLNPACVIEFTATPVESNVLYRVFPSRLKAEEMVKLPFNVAEHPSWEEAVLRAVETRKTLAGLAAKDERYIRPLVLFQAEKKNQSCTVDKLKRFLLDHDIPAAEIAVATGEQRELDALDIFSRDCPVNYVITVEALKEGWDCSFAYVFCSVANIRSGIDVEQLLGRVMRMPYAQARKEPRLNMAYAHVTAHSFSEAAAAMYGRMLNMGFGEDEAAGQIQQLELPGVDTGGNFENTPIGQWMSGGKSVPPLVIPLKRAPDFSQLAEAAEGIEVRKTESGFEVVSSGMMSREAENVVLACATERQRDEIRRAVALHRRSVAAQLPKPPASRGIPFAVPMLLVEMDGELEIPEPELLAGAWSPLELLRDGECPLEKGEFQFDGKEHVFQFDLDGEKLVWHPVDSHEQGWLYAPEEGLSVRELARKLDRKCRFDDVDQPVMLEFCRRCVQGLMERDGVELSDLFLGKDVLERCIREKIVRLREEARKRGFQQLLLSPSARVEVSFDAAFSFPQYGYAESIPPYAGAYRFTKHYYNRPRDLKASGEEFRCAQAIDLYPAVKTWVRNVDRQAGSFWLPTSSDRFYPDFVAMLNDGRILLVEYKGKHLLSSDDTREKRNIGELWAEKSHGRGLFLLVSEDVPELTFERQIRELMG</sequence>
<proteinExistence type="predicted"/>
<dbReference type="GO" id="GO:0005829">
    <property type="term" value="C:cytosol"/>
    <property type="evidence" value="ECO:0007669"/>
    <property type="project" value="TreeGrafter"/>
</dbReference>